<dbReference type="EMBL" id="ML179962">
    <property type="protein sequence ID" value="THU79904.1"/>
    <property type="molecule type" value="Genomic_DNA"/>
</dbReference>
<dbReference type="InterPro" id="IPR001810">
    <property type="entry name" value="F-box_dom"/>
</dbReference>
<accession>A0A4S8KVF2</accession>
<keyword evidence="3" id="KW-1185">Reference proteome</keyword>
<organism evidence="2 3">
    <name type="scientific">Dendrothele bispora (strain CBS 962.96)</name>
    <dbReference type="NCBI Taxonomy" id="1314807"/>
    <lineage>
        <taxon>Eukaryota</taxon>
        <taxon>Fungi</taxon>
        <taxon>Dikarya</taxon>
        <taxon>Basidiomycota</taxon>
        <taxon>Agaricomycotina</taxon>
        <taxon>Agaricomycetes</taxon>
        <taxon>Agaricomycetidae</taxon>
        <taxon>Agaricales</taxon>
        <taxon>Agaricales incertae sedis</taxon>
        <taxon>Dendrothele</taxon>
    </lineage>
</organism>
<name>A0A4S8KVF2_DENBC</name>
<dbReference type="PROSITE" id="PS50181">
    <property type="entry name" value="FBOX"/>
    <property type="match status" value="1"/>
</dbReference>
<evidence type="ECO:0000313" key="2">
    <source>
        <dbReference type="EMBL" id="THU79904.1"/>
    </source>
</evidence>
<dbReference type="OrthoDB" id="2894845at2759"/>
<feature type="domain" description="F-box" evidence="1">
    <location>
        <begin position="10"/>
        <end position="62"/>
    </location>
</feature>
<dbReference type="AlphaFoldDB" id="A0A4S8KVF2"/>
<evidence type="ECO:0000259" key="1">
    <source>
        <dbReference type="PROSITE" id="PS50181"/>
    </source>
</evidence>
<protein>
    <recommendedName>
        <fullName evidence="1">F-box domain-containing protein</fullName>
    </recommendedName>
</protein>
<proteinExistence type="predicted"/>
<gene>
    <name evidence="2" type="ORF">K435DRAFT_516044</name>
</gene>
<sequence>MTTIKDVGPPASLEDLPDELLDRIVELLDPPSLKAGRTAYKLHLSDYELYQMSLVNHRFRRLSLPILFKNIRFEFRLVSYQVDDIELKPEVQHLMKALKCNAHLAPLIRKIYIVYYDGSGNHPRYFGHFEYRKDLETSLIVDVLSRCTNLEYLELPRHIVFGDIVHQHLIIEALNRHPSDKLRLKFQGLEERSSVSGFHPMSLSRVICRYWEGQHPAG</sequence>
<dbReference type="Proteomes" id="UP000297245">
    <property type="component" value="Unassembled WGS sequence"/>
</dbReference>
<reference evidence="2 3" key="1">
    <citation type="journal article" date="2019" name="Nat. Ecol. Evol.">
        <title>Megaphylogeny resolves global patterns of mushroom evolution.</title>
        <authorList>
            <person name="Varga T."/>
            <person name="Krizsan K."/>
            <person name="Foldi C."/>
            <person name="Dima B."/>
            <person name="Sanchez-Garcia M."/>
            <person name="Sanchez-Ramirez S."/>
            <person name="Szollosi G.J."/>
            <person name="Szarkandi J.G."/>
            <person name="Papp V."/>
            <person name="Albert L."/>
            <person name="Andreopoulos W."/>
            <person name="Angelini C."/>
            <person name="Antonin V."/>
            <person name="Barry K.W."/>
            <person name="Bougher N.L."/>
            <person name="Buchanan P."/>
            <person name="Buyck B."/>
            <person name="Bense V."/>
            <person name="Catcheside P."/>
            <person name="Chovatia M."/>
            <person name="Cooper J."/>
            <person name="Damon W."/>
            <person name="Desjardin D."/>
            <person name="Finy P."/>
            <person name="Geml J."/>
            <person name="Haridas S."/>
            <person name="Hughes K."/>
            <person name="Justo A."/>
            <person name="Karasinski D."/>
            <person name="Kautmanova I."/>
            <person name="Kiss B."/>
            <person name="Kocsube S."/>
            <person name="Kotiranta H."/>
            <person name="LaButti K.M."/>
            <person name="Lechner B.E."/>
            <person name="Liimatainen K."/>
            <person name="Lipzen A."/>
            <person name="Lukacs Z."/>
            <person name="Mihaltcheva S."/>
            <person name="Morgado L.N."/>
            <person name="Niskanen T."/>
            <person name="Noordeloos M.E."/>
            <person name="Ohm R.A."/>
            <person name="Ortiz-Santana B."/>
            <person name="Ovrebo C."/>
            <person name="Racz N."/>
            <person name="Riley R."/>
            <person name="Savchenko A."/>
            <person name="Shiryaev A."/>
            <person name="Soop K."/>
            <person name="Spirin V."/>
            <person name="Szebenyi C."/>
            <person name="Tomsovsky M."/>
            <person name="Tulloss R.E."/>
            <person name="Uehling J."/>
            <person name="Grigoriev I.V."/>
            <person name="Vagvolgyi C."/>
            <person name="Papp T."/>
            <person name="Martin F.M."/>
            <person name="Miettinen O."/>
            <person name="Hibbett D.S."/>
            <person name="Nagy L.G."/>
        </authorList>
    </citation>
    <scope>NUCLEOTIDE SEQUENCE [LARGE SCALE GENOMIC DNA]</scope>
    <source>
        <strain evidence="2 3">CBS 962.96</strain>
    </source>
</reference>
<evidence type="ECO:0000313" key="3">
    <source>
        <dbReference type="Proteomes" id="UP000297245"/>
    </source>
</evidence>